<proteinExistence type="predicted"/>
<dbReference type="GO" id="GO:0006508">
    <property type="term" value="P:proteolysis"/>
    <property type="evidence" value="ECO:0007669"/>
    <property type="project" value="UniProtKB-KW"/>
</dbReference>
<keyword evidence="2" id="KW-1185">Reference proteome</keyword>
<dbReference type="Proteomes" id="UP000201252">
    <property type="component" value="Segment"/>
</dbReference>
<dbReference type="OrthoDB" id="11000at10239"/>
<sequence>MKLITEEISNVKIIKEGKRGEPQKLYIEGVFLQGDLKNRNGRMYPMDTLSREVNRYCETFVNKGRALGELGHPDGPTVNLDRVSHKITSLTQEGSNFRGKAQILNTPMGKIASSLLDEGVMLGVSSRGVGSLKEDRGGCKVVGEDFMLATAADIVADPSAPDAFVSGIMEGKEWIWEGGILREQLAEKTQKRINTLVDQRILDEHKLNLFNEFLSNL</sequence>
<evidence type="ECO:0000313" key="2">
    <source>
        <dbReference type="Proteomes" id="UP000201252"/>
    </source>
</evidence>
<keyword evidence="1" id="KW-0378">Hydrolase</keyword>
<accession>M4QPS8</accession>
<name>M4QPS8_9CAUD</name>
<dbReference type="GeneID" id="15011052"/>
<keyword evidence="1" id="KW-0645">Protease</keyword>
<dbReference type="Pfam" id="PF03420">
    <property type="entry name" value="Peptidase_S77"/>
    <property type="match status" value="1"/>
</dbReference>
<organism evidence="1 2">
    <name type="scientific">Synechococcus phage S-SKS1</name>
    <dbReference type="NCBI Taxonomy" id="754042"/>
    <lineage>
        <taxon>Viruses</taxon>
        <taxon>Duplodnaviria</taxon>
        <taxon>Heunggongvirae</taxon>
        <taxon>Uroviricota</taxon>
        <taxon>Caudoviricetes</taxon>
        <taxon>Llyrvirus</taxon>
        <taxon>Llyrvirus SSKS1</taxon>
    </lineage>
</organism>
<protein>
    <submittedName>
        <fullName evidence="1">Prohead protease</fullName>
    </submittedName>
</protein>
<dbReference type="EMBL" id="HQ633071">
    <property type="protein sequence ID" value="AGH31650.1"/>
    <property type="molecule type" value="Genomic_DNA"/>
</dbReference>
<reference evidence="1 2" key="1">
    <citation type="submission" date="2010-10" db="EMBL/GenBank/DDBJ databases">
        <title>The Genome Sequence of Synechococcus phage S-SKS1.</title>
        <authorList>
            <consortium name="The Broad Institute Genome Sequencing Platform"/>
            <person name="Henn M.R."/>
            <person name="Clokie M."/>
            <person name="Levin J."/>
            <person name="Malboeuf C."/>
            <person name="Casali M."/>
            <person name="Russ C."/>
            <person name="Lennon N."/>
            <person name="Chapman S.B."/>
            <person name="Erlich R."/>
            <person name="Young S.K."/>
            <person name="Yandava C."/>
            <person name="Zeng Q."/>
            <person name="Alvarado L."/>
            <person name="Anderson S."/>
            <person name="Berlin A."/>
            <person name="Chen Z."/>
            <person name="Freedman E."/>
            <person name="Gellesch M."/>
            <person name="Goldberg J."/>
            <person name="Green L."/>
            <person name="Griggs A."/>
            <person name="Gujja S."/>
            <person name="Heilman E.R."/>
            <person name="Heiman D."/>
            <person name="Hollinger A."/>
            <person name="Howarth C."/>
            <person name="Larson L."/>
            <person name="Mehta T."/>
            <person name="Pearson M."/>
            <person name="Roberts A."/>
            <person name="Ryan E."/>
            <person name="Saif S."/>
            <person name="Shea T."/>
            <person name="Shenoy N."/>
            <person name="Sisk P."/>
            <person name="Stolte C."/>
            <person name="Sykes S."/>
            <person name="White J."/>
            <person name="Haas B."/>
            <person name="Nusbaum C."/>
            <person name="Birren B."/>
        </authorList>
    </citation>
    <scope>NUCLEOTIDE SEQUENCE [LARGE SCALE GENOMIC DNA]</scope>
</reference>
<evidence type="ECO:0000313" key="1">
    <source>
        <dbReference type="EMBL" id="AGH31650.1"/>
    </source>
</evidence>
<dbReference type="RefSeq" id="YP_007674502.1">
    <property type="nucleotide sequence ID" value="NC_020851.1"/>
</dbReference>
<dbReference type="KEGG" id="vg:15011052"/>
<dbReference type="InterPro" id="IPR005082">
    <property type="entry name" value="Peptidase_U9_T4_prohead"/>
</dbReference>
<gene>
    <name evidence="1" type="ORF">SWZG_00141</name>
</gene>
<dbReference type="GO" id="GO:0008233">
    <property type="term" value="F:peptidase activity"/>
    <property type="evidence" value="ECO:0007669"/>
    <property type="project" value="UniProtKB-KW"/>
</dbReference>